<protein>
    <submittedName>
        <fullName evidence="3">Uncharacterized protein</fullName>
    </submittedName>
</protein>
<proteinExistence type="predicted"/>
<evidence type="ECO:0000313" key="4">
    <source>
        <dbReference type="Proteomes" id="UP000008068"/>
    </source>
</evidence>
<feature type="compositionally biased region" description="Basic residues" evidence="2">
    <location>
        <begin position="133"/>
        <end position="147"/>
    </location>
</feature>
<dbReference type="PANTHER" id="PTHR22084:SF1">
    <property type="entry name" value="BZIP DOMAIN-CONTAINING PROTEIN-RELATED"/>
    <property type="match status" value="1"/>
</dbReference>
<accession>G0NDF0</accession>
<dbReference type="HOGENOM" id="CLU_953870_0_0_1"/>
<dbReference type="EMBL" id="GL379867">
    <property type="protein sequence ID" value="EGT58296.1"/>
    <property type="molecule type" value="Genomic_DNA"/>
</dbReference>
<organism evidence="4">
    <name type="scientific">Caenorhabditis brenneri</name>
    <name type="common">Nematode worm</name>
    <dbReference type="NCBI Taxonomy" id="135651"/>
    <lineage>
        <taxon>Eukaryota</taxon>
        <taxon>Metazoa</taxon>
        <taxon>Ecdysozoa</taxon>
        <taxon>Nematoda</taxon>
        <taxon>Chromadorea</taxon>
        <taxon>Rhabditida</taxon>
        <taxon>Rhabditina</taxon>
        <taxon>Rhabditomorpha</taxon>
        <taxon>Rhabditoidea</taxon>
        <taxon>Rhabditidae</taxon>
        <taxon>Peloderinae</taxon>
        <taxon>Caenorhabditis</taxon>
    </lineage>
</organism>
<sequence length="292" mass="34445">MSEGVVLRSTEPTRKEKVAAARRQYSKLTEQEPEHPVQLDPEPEEPKTRNRRLEIQRNKYHAMTPEQKKEYNAKRTELRRKRRREEDEILQLVKRGGNVSVEHQAKAEIMKEKRRRNAERAKLRYDSMTNSERKKHNKGRTAARRTRTTGSQDSFGMEPYDESSNDYSMPANKMCHDNFREPTEPNITQMIGCLRLLRILKIIYIENFFQAHISCMPAAFVNKTQLSEEHINQFEAFGKLLIDPKKFTITSFIPSSKRQLFDTKNKRMAICSKQRKTREMTKNWRSKVEGLA</sequence>
<dbReference type="AlphaFoldDB" id="G0NDF0"/>
<evidence type="ECO:0000313" key="3">
    <source>
        <dbReference type="EMBL" id="EGT58296.1"/>
    </source>
</evidence>
<feature type="coiled-coil region" evidence="1">
    <location>
        <begin position="68"/>
        <end position="95"/>
    </location>
</feature>
<name>G0NDF0_CAEBE</name>
<dbReference type="PANTHER" id="PTHR22084">
    <property type="entry name" value="GEX INTERACTING PROTEIN PROTEIN 4"/>
    <property type="match status" value="1"/>
</dbReference>
<reference evidence="4" key="1">
    <citation type="submission" date="2011-07" db="EMBL/GenBank/DDBJ databases">
        <authorList>
            <consortium name="Caenorhabditis brenneri Sequencing and Analysis Consortium"/>
            <person name="Wilson R.K."/>
        </authorList>
    </citation>
    <scope>NUCLEOTIDE SEQUENCE [LARGE SCALE GENOMIC DNA]</scope>
    <source>
        <strain evidence="4">PB2801</strain>
    </source>
</reference>
<gene>
    <name evidence="3" type="ORF">CAEBREN_09651</name>
</gene>
<feature type="region of interest" description="Disordered" evidence="2">
    <location>
        <begin position="1"/>
        <end position="51"/>
    </location>
</feature>
<evidence type="ECO:0000256" key="2">
    <source>
        <dbReference type="SAM" id="MobiDB-lite"/>
    </source>
</evidence>
<dbReference type="STRING" id="135651.G0NDF0"/>
<dbReference type="Proteomes" id="UP000008068">
    <property type="component" value="Unassembled WGS sequence"/>
</dbReference>
<evidence type="ECO:0000256" key="1">
    <source>
        <dbReference type="SAM" id="Coils"/>
    </source>
</evidence>
<dbReference type="InParanoid" id="G0NDF0"/>
<keyword evidence="4" id="KW-1185">Reference proteome</keyword>
<keyword evidence="1" id="KW-0175">Coiled coil</keyword>
<feature type="region of interest" description="Disordered" evidence="2">
    <location>
        <begin position="127"/>
        <end position="163"/>
    </location>
</feature>